<dbReference type="EMBL" id="OU896711">
    <property type="protein sequence ID" value="CAG9822298.1"/>
    <property type="molecule type" value="Genomic_DNA"/>
</dbReference>
<dbReference type="AlphaFoldDB" id="A0A9N9SHS1"/>
<sequence length="188" mass="20432">MEVTEPAPAAPSTTKRKNDDPTIIVDPNDTNREVGSAKKPRIEIDEGQKVKCITAIVNSYLKLYLSMGIPVADFNNLDICTQLTNILFTGYSVLRQTANGTGDGIKGKAEKSGFTINAGQKKYSTTLTKVAEIVVKCFKEEGLEFVKFGPKDKNNCAAGLKTDILNLTKEYGIDLTECRGQGYDGANE</sequence>
<feature type="region of interest" description="Disordered" evidence="1">
    <location>
        <begin position="1"/>
        <end position="36"/>
    </location>
</feature>
<reference evidence="2" key="1">
    <citation type="submission" date="2022-01" db="EMBL/GenBank/DDBJ databases">
        <authorList>
            <person name="King R."/>
        </authorList>
    </citation>
    <scope>NUCLEOTIDE SEQUENCE</scope>
</reference>
<protein>
    <submittedName>
        <fullName evidence="2">Uncharacterized protein</fullName>
    </submittedName>
</protein>
<keyword evidence="3" id="KW-1185">Reference proteome</keyword>
<accession>A0A9N9SHS1</accession>
<dbReference type="OrthoDB" id="6776482at2759"/>
<evidence type="ECO:0000313" key="2">
    <source>
        <dbReference type="EMBL" id="CAG9822298.1"/>
    </source>
</evidence>
<reference evidence="2" key="2">
    <citation type="submission" date="2022-10" db="EMBL/GenBank/DDBJ databases">
        <authorList>
            <consortium name="ENA_rothamsted_submissions"/>
            <consortium name="culmorum"/>
            <person name="King R."/>
        </authorList>
    </citation>
    <scope>NUCLEOTIDE SEQUENCE</scope>
</reference>
<dbReference type="Proteomes" id="UP001153737">
    <property type="component" value="Chromosome 5"/>
</dbReference>
<gene>
    <name evidence="2" type="ORF">PHAECO_LOCUS8959</name>
</gene>
<organism evidence="2 3">
    <name type="scientific">Phaedon cochleariae</name>
    <name type="common">Mustard beetle</name>
    <dbReference type="NCBI Taxonomy" id="80249"/>
    <lineage>
        <taxon>Eukaryota</taxon>
        <taxon>Metazoa</taxon>
        <taxon>Ecdysozoa</taxon>
        <taxon>Arthropoda</taxon>
        <taxon>Hexapoda</taxon>
        <taxon>Insecta</taxon>
        <taxon>Pterygota</taxon>
        <taxon>Neoptera</taxon>
        <taxon>Endopterygota</taxon>
        <taxon>Coleoptera</taxon>
        <taxon>Polyphaga</taxon>
        <taxon>Cucujiformia</taxon>
        <taxon>Chrysomeloidea</taxon>
        <taxon>Chrysomelidae</taxon>
        <taxon>Chrysomelinae</taxon>
        <taxon>Chrysomelini</taxon>
        <taxon>Phaedon</taxon>
    </lineage>
</organism>
<proteinExistence type="predicted"/>
<evidence type="ECO:0000313" key="3">
    <source>
        <dbReference type="Proteomes" id="UP001153737"/>
    </source>
</evidence>
<evidence type="ECO:0000256" key="1">
    <source>
        <dbReference type="SAM" id="MobiDB-lite"/>
    </source>
</evidence>
<name>A0A9N9SHS1_PHACE</name>